<evidence type="ECO:0000313" key="3">
    <source>
        <dbReference type="EnsemblMetazoa" id="G23267.1:cds"/>
    </source>
</evidence>
<evidence type="ECO:0000256" key="1">
    <source>
        <dbReference type="SAM" id="MobiDB-lite"/>
    </source>
</evidence>
<dbReference type="Pfam" id="PF10551">
    <property type="entry name" value="MULE"/>
    <property type="match status" value="1"/>
</dbReference>
<dbReference type="EnsemblMetazoa" id="G23267.1">
    <property type="protein sequence ID" value="G23267.1:cds"/>
    <property type="gene ID" value="G23267"/>
</dbReference>
<feature type="region of interest" description="Disordered" evidence="1">
    <location>
        <begin position="72"/>
        <end position="98"/>
    </location>
</feature>
<proteinExistence type="predicted"/>
<evidence type="ECO:0000313" key="4">
    <source>
        <dbReference type="Proteomes" id="UP000005408"/>
    </source>
</evidence>
<keyword evidence="4" id="KW-1185">Reference proteome</keyword>
<organism evidence="3 4">
    <name type="scientific">Magallana gigas</name>
    <name type="common">Pacific oyster</name>
    <name type="synonym">Crassostrea gigas</name>
    <dbReference type="NCBI Taxonomy" id="29159"/>
    <lineage>
        <taxon>Eukaryota</taxon>
        <taxon>Metazoa</taxon>
        <taxon>Spiralia</taxon>
        <taxon>Lophotrochozoa</taxon>
        <taxon>Mollusca</taxon>
        <taxon>Bivalvia</taxon>
        <taxon>Autobranchia</taxon>
        <taxon>Pteriomorphia</taxon>
        <taxon>Ostreida</taxon>
        <taxon>Ostreoidea</taxon>
        <taxon>Ostreidae</taxon>
        <taxon>Magallana</taxon>
    </lineage>
</organism>
<dbReference type="InterPro" id="IPR018289">
    <property type="entry name" value="MULE_transposase_dom"/>
</dbReference>
<sequence>MKIFTVYTSSQGISVADYKEAVRTKSDIPFRCHMCTTSDLTETDQEATNNRTEIDLQSDITPIGQPVLETAISDTSKTDDESDEGTSDTGPTHDPIHDTISYSFNETAESFGPIEQVAQNEEESIAEVEPMEVTVNRPITYQIEDHGTNQGKRKLSDSREKLIRRANRAREKMRPKHPVNLEDFRVDHAFIPDNFYLEVAKVDDRRHFLFATPDGLETLAKAKHWYMDGTFKIVRAPFYQLLTIHAFIKSADAMKQVPLAFILMSGKRKTDYAKVLSVLLDHMPRQPKVDSVVVDFEAGLWQAIRETMPDLEIHGCAFHWTQAVWRKATEIGLSSAYRHDDGTHDLIRMVLGLPFLPENHIAPAFRQLRGLATTPQLEELMTYLEETWITNPMWPTKCWSVYRQSIRTNNDVEGWHRRLNDKSPNGQLPFYILVPLLHQEASLLPLQRKLVSEGKLCRRQRKTGQQQRIFRLWDKYEDKQLRSRWFLFLCGKVIGPIDK</sequence>
<accession>A0A8W8KI79</accession>
<evidence type="ECO:0000259" key="2">
    <source>
        <dbReference type="Pfam" id="PF10551"/>
    </source>
</evidence>
<dbReference type="PANTHER" id="PTHR47160">
    <property type="entry name" value="PUTATIVE-RELATED"/>
    <property type="match status" value="1"/>
</dbReference>
<protein>
    <recommendedName>
        <fullName evidence="2">MULE transposase domain-containing protein</fullName>
    </recommendedName>
</protein>
<dbReference type="AlphaFoldDB" id="A0A8W8KI79"/>
<dbReference type="PANTHER" id="PTHR47160:SF10">
    <property type="entry name" value="MULE TRANSPOSASE DOMAIN-CONTAINING PROTEIN"/>
    <property type="match status" value="1"/>
</dbReference>
<reference evidence="3" key="1">
    <citation type="submission" date="2022-08" db="UniProtKB">
        <authorList>
            <consortium name="EnsemblMetazoa"/>
        </authorList>
    </citation>
    <scope>IDENTIFICATION</scope>
    <source>
        <strain evidence="3">05x7-T-G4-1.051#20</strain>
    </source>
</reference>
<name>A0A8W8KI79_MAGGI</name>
<feature type="domain" description="MULE transposase" evidence="2">
    <location>
        <begin position="225"/>
        <end position="321"/>
    </location>
</feature>
<dbReference type="Proteomes" id="UP000005408">
    <property type="component" value="Unassembled WGS sequence"/>
</dbReference>